<reference evidence="2 3" key="1">
    <citation type="submission" date="2018-11" db="EMBL/GenBank/DDBJ databases">
        <title>Whole genome sequencing of an environmental sample.</title>
        <authorList>
            <person name="Sarangi A.N."/>
            <person name="Singh D."/>
            <person name="Tripathy S."/>
        </authorList>
    </citation>
    <scope>NUCLEOTIDE SEQUENCE [LARGE SCALE GENOMIC DNA]</scope>
    <source>
        <strain evidence="2 3">Lakshadweep</strain>
    </source>
</reference>
<comment type="caution">
    <text evidence="2">The sequence shown here is derived from an EMBL/GenBank/DDBJ whole genome shotgun (WGS) entry which is preliminary data.</text>
</comment>
<keyword evidence="3" id="KW-1185">Reference proteome</keyword>
<dbReference type="InterPro" id="IPR038721">
    <property type="entry name" value="IS701-like_DDE_dom"/>
</dbReference>
<accession>A0A4Q7E419</accession>
<proteinExistence type="predicted"/>
<sequence length="365" mass="41545">MLLNTLPSPTQLPYPVFGLDETPNERVSARCLSDRQNIHRSTPVVAQRRVSEGHNYSVLAAFPEAAAADWSQWALPLSVEGVSSVSNAIEVAHNQIAQLMSYPQSTNWPLKILTVDSRYPTPAFLYGLREYRDLVVIARVRRNRNFYCQPDPVSGPTRPRWYGPRFQLNDATTWPPPAQQETLTCPQPNGLPRSWQLMRWTNRLMRGTRAYPMHQFPFDLLRCQRLDGDAQPQGPPLWLLIWGQPRQQITPSQGQQAYAQRFRLEHFFGFAKPHLLLTAFQTCLTSHEINAVRLASLAHGQLWLARHLVDTLPLPWQRYSPSAHTQQRTPRQVQRGFAQLIQQMGSLATLPKTRGIPPGDLKASA</sequence>
<gene>
    <name evidence="2" type="ORF">DYY88_18105</name>
</gene>
<organism evidence="2 3">
    <name type="scientific">Leptolyngbya iicbica LK</name>
    <dbReference type="NCBI Taxonomy" id="2294035"/>
    <lineage>
        <taxon>Bacteria</taxon>
        <taxon>Bacillati</taxon>
        <taxon>Cyanobacteriota</taxon>
        <taxon>Cyanophyceae</taxon>
        <taxon>Leptolyngbyales</taxon>
        <taxon>Leptolyngbyaceae</taxon>
        <taxon>Leptolyngbya group</taxon>
        <taxon>Leptolyngbya</taxon>
        <taxon>Leptolyngbya iicbica</taxon>
    </lineage>
</organism>
<name>A0A4Q7E419_9CYAN</name>
<dbReference type="OrthoDB" id="573962at2"/>
<dbReference type="AlphaFoldDB" id="A0A4Q7E419"/>
<evidence type="ECO:0000313" key="2">
    <source>
        <dbReference type="EMBL" id="RZM76578.1"/>
    </source>
</evidence>
<feature type="domain" description="Transposase IS701-like DDE" evidence="1">
    <location>
        <begin position="15"/>
        <end position="184"/>
    </location>
</feature>
<dbReference type="Pfam" id="PF13546">
    <property type="entry name" value="DDE_5"/>
    <property type="match status" value="1"/>
</dbReference>
<evidence type="ECO:0000313" key="3">
    <source>
        <dbReference type="Proteomes" id="UP000292459"/>
    </source>
</evidence>
<evidence type="ECO:0000259" key="1">
    <source>
        <dbReference type="Pfam" id="PF13546"/>
    </source>
</evidence>
<protein>
    <recommendedName>
        <fullName evidence="1">Transposase IS701-like DDE domain-containing protein</fullName>
    </recommendedName>
</protein>
<dbReference type="Proteomes" id="UP000292459">
    <property type="component" value="Unassembled WGS sequence"/>
</dbReference>
<dbReference type="EMBL" id="QVFV01000005">
    <property type="protein sequence ID" value="RZM76578.1"/>
    <property type="molecule type" value="Genomic_DNA"/>
</dbReference>